<dbReference type="InterPro" id="IPR000276">
    <property type="entry name" value="GPCR_Rhodpsn"/>
</dbReference>
<keyword evidence="3" id="KW-0716">Sensory transduction</keyword>
<dbReference type="PANTHER" id="PTHR24240">
    <property type="entry name" value="OPSIN"/>
    <property type="match status" value="1"/>
</dbReference>
<name>A0ABY7DEQ2_MYAAR</name>
<evidence type="ECO:0000256" key="9">
    <source>
        <dbReference type="ARBA" id="ARBA00023136"/>
    </source>
</evidence>
<feature type="region of interest" description="Disordered" evidence="13">
    <location>
        <begin position="301"/>
        <end position="321"/>
    </location>
</feature>
<keyword evidence="6 14" id="KW-1133">Transmembrane helix</keyword>
<proteinExistence type="inferred from homology"/>
<feature type="transmembrane region" description="Helical" evidence="14">
    <location>
        <begin position="216"/>
        <end position="238"/>
    </location>
</feature>
<feature type="transmembrane region" description="Helical" evidence="14">
    <location>
        <begin position="65"/>
        <end position="86"/>
    </location>
</feature>
<evidence type="ECO:0000256" key="4">
    <source>
        <dbReference type="ARBA" id="ARBA00022692"/>
    </source>
</evidence>
<dbReference type="InterPro" id="IPR050125">
    <property type="entry name" value="GPCR_opsins"/>
</dbReference>
<dbReference type="PROSITE" id="PS00237">
    <property type="entry name" value="G_PROTEIN_RECEP_F1_1"/>
    <property type="match status" value="1"/>
</dbReference>
<evidence type="ECO:0000256" key="11">
    <source>
        <dbReference type="ARBA" id="ARBA00023224"/>
    </source>
</evidence>
<evidence type="ECO:0000256" key="3">
    <source>
        <dbReference type="ARBA" id="ARBA00022606"/>
    </source>
</evidence>
<evidence type="ECO:0000256" key="2">
    <source>
        <dbReference type="ARBA" id="ARBA00022543"/>
    </source>
</evidence>
<feature type="domain" description="G-protein coupled receptors family 1 profile" evidence="15">
    <location>
        <begin position="1"/>
        <end position="269"/>
    </location>
</feature>
<keyword evidence="2" id="KW-0600">Photoreceptor protein</keyword>
<keyword evidence="8 12" id="KW-0297">G-protein coupled receptor</keyword>
<keyword evidence="4 12" id="KW-0812">Transmembrane</keyword>
<protein>
    <submittedName>
        <fullName evidence="16">OPSD1-like protein</fullName>
    </submittedName>
</protein>
<sequence length="493" mass="54937">MDSTTELSVVTFTSTSALLLTDVTTEVGIDVTTHIFDTYNVFIHPHWKQFPLVSDAWHYTVACEFYGLIGGIFGIMSINTMVMIAIDRYMAIARPIHVAKSMTRKKAFIMIVTVWIWSLATCLPPIFGWGRYIPEGFQTSCTFDYLTRTDNNRTYIFFLYVLGFAVPLSIIITCYALILRAVNKHEIEMKKTAKKMNAEIRTNQEDKRMEIKVAKIAMTILVLYLLSWTPYATVALIGQFGNAKFVTPFWSEIPVLFAKASAMHNPLVYALSHPKFRAAIQGRVPWLLCCCEPEVAKYAGRASTDRDRNTSRRSTASVAGGTSFDSEMSNLSDVTTADIDFRLRKLEEKSVKTNKSSRRNAIRSKSVEDIDDIPAGRIIQDLTHALCEVASRDKQGTRPLYLPTNVIQKDGASGQASKHTSDGVFVLDSSNLPELAKYLVQFSELNRPSSGNVNRAMDMSSEAPGEHKAGDGGAIPKQRVNAGNNSETDEAKF</sequence>
<evidence type="ECO:0000256" key="8">
    <source>
        <dbReference type="ARBA" id="ARBA00023040"/>
    </source>
</evidence>
<evidence type="ECO:0000256" key="14">
    <source>
        <dbReference type="SAM" id="Phobius"/>
    </source>
</evidence>
<evidence type="ECO:0000256" key="1">
    <source>
        <dbReference type="ARBA" id="ARBA00004141"/>
    </source>
</evidence>
<keyword evidence="10 12" id="KW-0675">Receptor</keyword>
<comment type="similarity">
    <text evidence="12">Belongs to the G-protein coupled receptor 1 family.</text>
</comment>
<evidence type="ECO:0000313" key="17">
    <source>
        <dbReference type="Proteomes" id="UP001164746"/>
    </source>
</evidence>
<dbReference type="PROSITE" id="PS00238">
    <property type="entry name" value="OPSIN"/>
    <property type="match status" value="1"/>
</dbReference>
<dbReference type="SUPFAM" id="SSF81321">
    <property type="entry name" value="Family A G protein-coupled receptor-like"/>
    <property type="match status" value="1"/>
</dbReference>
<reference evidence="16" key="1">
    <citation type="submission" date="2022-11" db="EMBL/GenBank/DDBJ databases">
        <title>Centuries of genome instability and evolution in soft-shell clam transmissible cancer (bioRxiv).</title>
        <authorList>
            <person name="Hart S.F.M."/>
            <person name="Yonemitsu M.A."/>
            <person name="Giersch R.M."/>
            <person name="Beal B.F."/>
            <person name="Arriagada G."/>
            <person name="Davis B.W."/>
            <person name="Ostrander E.A."/>
            <person name="Goff S.P."/>
            <person name="Metzger M.J."/>
        </authorList>
    </citation>
    <scope>NUCLEOTIDE SEQUENCE</scope>
    <source>
        <strain evidence="16">MELC-2E11</strain>
        <tissue evidence="16">Siphon/mantle</tissue>
    </source>
</reference>
<dbReference type="PRINTS" id="PR00237">
    <property type="entry name" value="GPCRRHODOPSN"/>
</dbReference>
<dbReference type="InterPro" id="IPR027430">
    <property type="entry name" value="Retinal_BS"/>
</dbReference>
<evidence type="ECO:0000313" key="16">
    <source>
        <dbReference type="EMBL" id="WAQ96132.1"/>
    </source>
</evidence>
<keyword evidence="7" id="KW-0157">Chromophore</keyword>
<evidence type="ECO:0000256" key="13">
    <source>
        <dbReference type="SAM" id="MobiDB-lite"/>
    </source>
</evidence>
<dbReference type="InterPro" id="IPR017452">
    <property type="entry name" value="GPCR_Rhodpsn_7TM"/>
</dbReference>
<comment type="subcellular location">
    <subcellularLocation>
        <location evidence="1">Membrane</location>
        <topology evidence="1">Multi-pass membrane protein</topology>
    </subcellularLocation>
</comment>
<dbReference type="PROSITE" id="PS50262">
    <property type="entry name" value="G_PROTEIN_RECEP_F1_2"/>
    <property type="match status" value="1"/>
</dbReference>
<keyword evidence="9 14" id="KW-0472">Membrane</keyword>
<feature type="region of interest" description="Disordered" evidence="13">
    <location>
        <begin position="447"/>
        <end position="493"/>
    </location>
</feature>
<gene>
    <name evidence="16" type="ORF">MAR_028822</name>
</gene>
<evidence type="ECO:0000256" key="7">
    <source>
        <dbReference type="ARBA" id="ARBA00022991"/>
    </source>
</evidence>
<dbReference type="Pfam" id="PF00001">
    <property type="entry name" value="7tm_1"/>
    <property type="match status" value="1"/>
</dbReference>
<feature type="transmembrane region" description="Helical" evidence="14">
    <location>
        <begin position="107"/>
        <end position="127"/>
    </location>
</feature>
<keyword evidence="11 12" id="KW-0807">Transducer</keyword>
<evidence type="ECO:0000256" key="12">
    <source>
        <dbReference type="RuleBase" id="RU000688"/>
    </source>
</evidence>
<keyword evidence="5" id="KW-0681">Retinal protein</keyword>
<evidence type="ECO:0000256" key="6">
    <source>
        <dbReference type="ARBA" id="ARBA00022989"/>
    </source>
</evidence>
<evidence type="ECO:0000256" key="10">
    <source>
        <dbReference type="ARBA" id="ARBA00023170"/>
    </source>
</evidence>
<feature type="transmembrane region" description="Helical" evidence="14">
    <location>
        <begin position="155"/>
        <end position="182"/>
    </location>
</feature>
<evidence type="ECO:0000256" key="5">
    <source>
        <dbReference type="ARBA" id="ARBA00022925"/>
    </source>
</evidence>
<keyword evidence="17" id="KW-1185">Reference proteome</keyword>
<dbReference type="EMBL" id="CP111013">
    <property type="protein sequence ID" value="WAQ96132.1"/>
    <property type="molecule type" value="Genomic_DNA"/>
</dbReference>
<accession>A0ABY7DEQ2</accession>
<dbReference type="Proteomes" id="UP001164746">
    <property type="component" value="Chromosome 2"/>
</dbReference>
<evidence type="ECO:0000259" key="15">
    <source>
        <dbReference type="PROSITE" id="PS50262"/>
    </source>
</evidence>
<dbReference type="Gene3D" id="1.20.1070.10">
    <property type="entry name" value="Rhodopsin 7-helix transmembrane proteins"/>
    <property type="match status" value="1"/>
</dbReference>
<organism evidence="16 17">
    <name type="scientific">Mya arenaria</name>
    <name type="common">Soft-shell clam</name>
    <dbReference type="NCBI Taxonomy" id="6604"/>
    <lineage>
        <taxon>Eukaryota</taxon>
        <taxon>Metazoa</taxon>
        <taxon>Spiralia</taxon>
        <taxon>Lophotrochozoa</taxon>
        <taxon>Mollusca</taxon>
        <taxon>Bivalvia</taxon>
        <taxon>Autobranchia</taxon>
        <taxon>Heteroconchia</taxon>
        <taxon>Euheterodonta</taxon>
        <taxon>Imparidentia</taxon>
        <taxon>Neoheterodontei</taxon>
        <taxon>Myida</taxon>
        <taxon>Myoidea</taxon>
        <taxon>Myidae</taxon>
        <taxon>Mya</taxon>
    </lineage>
</organism>